<dbReference type="SMART" id="SM00298">
    <property type="entry name" value="CHROMO"/>
    <property type="match status" value="1"/>
</dbReference>
<gene>
    <name evidence="6" type="ORF">FKW77_007256</name>
</gene>
<feature type="compositionally biased region" description="Low complexity" evidence="4">
    <location>
        <begin position="448"/>
        <end position="462"/>
    </location>
</feature>
<feature type="compositionally biased region" description="Low complexity" evidence="4">
    <location>
        <begin position="173"/>
        <end position="183"/>
    </location>
</feature>
<dbReference type="PROSITE" id="PS50013">
    <property type="entry name" value="CHROMO_2"/>
    <property type="match status" value="1"/>
</dbReference>
<name>A0A517LB50_9PEZI</name>
<accession>A0A517LB50</accession>
<dbReference type="PANTHER" id="PTHR22812">
    <property type="entry name" value="CHROMOBOX PROTEIN"/>
    <property type="match status" value="1"/>
</dbReference>
<dbReference type="InterPro" id="IPR023780">
    <property type="entry name" value="Chromo_domain"/>
</dbReference>
<dbReference type="InterPro" id="IPR051219">
    <property type="entry name" value="Heterochromatin_chromo-domain"/>
</dbReference>
<dbReference type="AlphaFoldDB" id="A0A517LB50"/>
<dbReference type="OrthoDB" id="1918685at2759"/>
<dbReference type="CDD" id="cd18966">
    <property type="entry name" value="chromodomain"/>
    <property type="match status" value="1"/>
</dbReference>
<dbReference type="GO" id="GO:0005634">
    <property type="term" value="C:nucleus"/>
    <property type="evidence" value="ECO:0007669"/>
    <property type="project" value="UniProtKB-SubCell"/>
</dbReference>
<keyword evidence="7" id="KW-1185">Reference proteome</keyword>
<feature type="compositionally biased region" description="Polar residues" evidence="4">
    <location>
        <begin position="264"/>
        <end position="283"/>
    </location>
</feature>
<dbReference type="InterPro" id="IPR016197">
    <property type="entry name" value="Chromo-like_dom_sf"/>
</dbReference>
<feature type="compositionally biased region" description="Acidic residues" evidence="4">
    <location>
        <begin position="143"/>
        <end position="152"/>
    </location>
</feature>
<organism evidence="6 7">
    <name type="scientific">Venturia effusa</name>
    <dbReference type="NCBI Taxonomy" id="50376"/>
    <lineage>
        <taxon>Eukaryota</taxon>
        <taxon>Fungi</taxon>
        <taxon>Dikarya</taxon>
        <taxon>Ascomycota</taxon>
        <taxon>Pezizomycotina</taxon>
        <taxon>Dothideomycetes</taxon>
        <taxon>Pleosporomycetidae</taxon>
        <taxon>Venturiales</taxon>
        <taxon>Venturiaceae</taxon>
        <taxon>Venturia</taxon>
    </lineage>
</organism>
<evidence type="ECO:0000313" key="6">
    <source>
        <dbReference type="EMBL" id="QDS72858.1"/>
    </source>
</evidence>
<proteinExistence type="predicted"/>
<dbReference type="SUPFAM" id="SSF54160">
    <property type="entry name" value="Chromo domain-like"/>
    <property type="match status" value="1"/>
</dbReference>
<evidence type="ECO:0000259" key="5">
    <source>
        <dbReference type="PROSITE" id="PS50013"/>
    </source>
</evidence>
<feature type="domain" description="Chromo" evidence="5">
    <location>
        <begin position="34"/>
        <end position="72"/>
    </location>
</feature>
<dbReference type="Gene3D" id="2.40.50.40">
    <property type="match status" value="1"/>
</dbReference>
<feature type="region of interest" description="Disordered" evidence="4">
    <location>
        <begin position="1"/>
        <end position="31"/>
    </location>
</feature>
<sequence length="980" mass="111130">MAPRRRFDEGSESDDSECSISSKWTVQSEPKDEYPVDNILAEKKDEENGEMLYLVKWAGYGKERCTWEPADNFSDTTMDQWVREKKAIELGFKTAFPVEKWERDQMKKAEDDRRRWQRRKTILKNRQDCDWAEPPKNHPAFQEDFDSDEEWSEPLVLSPPRHLSPGIGRKTSAARSRSRAQAAAKRDTQKNQVEEYADRRRGADIMANYATEPPAKRPRKPADENQQYKSASHRWNVEKKGRDGPVPRVEDIERLLARPGELHSLQQSDLTGIRSQTGPSPNETNEDAAPQGPLAPYASTIPLTCFYWHNALNCPSTREKCRFTHGECDRVADQEIHRQTLDEGTTGWKPKFWSPTRFLHEFVEGLPVAEAPRRLTFQPAISTSNILPYMSHGSFNQASQVLPPGSSIQNENFAAPKGPAGYLQRLAQESAERANWKIQLTGAHTPQLPTSETNSTSEPTNLDNAPAPLEETVTDSSSEAMDLDSGIMESPNTLDTTYSSNTLTASLQLADANPSIPIEIVDLDYIAIEALRSDFSQELQITVSRMVMRDLLETYIFPLAPTVLSSGKIFQLNGQDTAQLSRTLTEQSSVAIAQGPSSLLIMYPSHFILEERVFLKRDGTPIEPNCHICLQVRALGSNFPTPPPIATTSNGLAKTLERYFQKTHGWEPSKFFIWRSGSTIQKNVFLMTHPQSHKAETEILTRYFREIGAKVWTTATKGSWDDFLKLSDSKLKGSGVVVLHPDFVQYEGIPNIRKILLGSYNIFQIRVGMKAGVPEKLNMKRILANGTCTLLVDEMYTKHPQESLELLELIVKKNDGRKKKDRTWGVYGPPQLAAWLLNLYFAKEKEEEDMEKLQLRMELYDKVFQLEDDPDEAGPGAPLLSSDISIDENELANPIPDGQTAFDAYRTENPIGAARKLLEAFAATSLQWTEQYRRLVVIVPHRKYSDTGLRKVYDEWETSSKAQHISFWTAETFMKCFREK</sequence>
<comment type="subcellular location">
    <subcellularLocation>
        <location evidence="1">Nucleus</location>
    </subcellularLocation>
</comment>
<protein>
    <recommendedName>
        <fullName evidence="5">Chromo domain-containing protein</fullName>
    </recommendedName>
</protein>
<feature type="compositionally biased region" description="Basic and acidic residues" evidence="4">
    <location>
        <begin position="125"/>
        <end position="136"/>
    </location>
</feature>
<reference evidence="6 7" key="1">
    <citation type="submission" date="2019-07" db="EMBL/GenBank/DDBJ databases">
        <title>Finished genome of Venturia effusa.</title>
        <authorList>
            <person name="Young C.A."/>
            <person name="Cox M.P."/>
            <person name="Ganley A.R.D."/>
            <person name="David W.J."/>
        </authorList>
    </citation>
    <scope>NUCLEOTIDE SEQUENCE [LARGE SCALE GENOMIC DNA]</scope>
    <source>
        <strain evidence="7">albino</strain>
    </source>
</reference>
<feature type="compositionally biased region" description="Basic and acidic residues" evidence="4">
    <location>
        <begin position="235"/>
        <end position="256"/>
    </location>
</feature>
<feature type="region of interest" description="Disordered" evidence="4">
    <location>
        <begin position="441"/>
        <end position="469"/>
    </location>
</feature>
<evidence type="ECO:0000313" key="7">
    <source>
        <dbReference type="Proteomes" id="UP000316270"/>
    </source>
</evidence>
<keyword evidence="3" id="KW-0539">Nucleus</keyword>
<dbReference type="Pfam" id="PF00385">
    <property type="entry name" value="Chromo"/>
    <property type="match status" value="1"/>
</dbReference>
<dbReference type="Proteomes" id="UP000316270">
    <property type="component" value="Chromosome 8"/>
</dbReference>
<dbReference type="GO" id="GO:0006338">
    <property type="term" value="P:chromatin remodeling"/>
    <property type="evidence" value="ECO:0007669"/>
    <property type="project" value="UniProtKB-ARBA"/>
</dbReference>
<evidence type="ECO:0000256" key="3">
    <source>
        <dbReference type="ARBA" id="ARBA00023242"/>
    </source>
</evidence>
<feature type="region of interest" description="Disordered" evidence="4">
    <location>
        <begin position="125"/>
        <end position="294"/>
    </location>
</feature>
<evidence type="ECO:0000256" key="1">
    <source>
        <dbReference type="ARBA" id="ARBA00004123"/>
    </source>
</evidence>
<evidence type="ECO:0000256" key="2">
    <source>
        <dbReference type="ARBA" id="ARBA00011353"/>
    </source>
</evidence>
<dbReference type="InterPro" id="IPR000953">
    <property type="entry name" value="Chromo/chromo_shadow_dom"/>
</dbReference>
<dbReference type="STRING" id="50376.A0A517LB50"/>
<feature type="compositionally biased region" description="Basic and acidic residues" evidence="4">
    <location>
        <begin position="184"/>
        <end position="203"/>
    </location>
</feature>
<comment type="subunit">
    <text evidence="2">Component of the NuA4 histone acetyltransferase complex.</text>
</comment>
<dbReference type="EMBL" id="CP042192">
    <property type="protein sequence ID" value="QDS72858.1"/>
    <property type="molecule type" value="Genomic_DNA"/>
</dbReference>
<evidence type="ECO:0000256" key="4">
    <source>
        <dbReference type="SAM" id="MobiDB-lite"/>
    </source>
</evidence>